<feature type="transmembrane region" description="Helical" evidence="1">
    <location>
        <begin position="75"/>
        <end position="92"/>
    </location>
</feature>
<keyword evidence="1" id="KW-0812">Transmembrane</keyword>
<keyword evidence="3" id="KW-1185">Reference proteome</keyword>
<proteinExistence type="predicted"/>
<accession>A0A1I7FMT0</accession>
<reference evidence="2 3" key="1">
    <citation type="submission" date="2016-10" db="EMBL/GenBank/DDBJ databases">
        <authorList>
            <person name="de Groot N.N."/>
        </authorList>
    </citation>
    <scope>NUCLEOTIDE SEQUENCE [LARGE SCALE GENOMIC DNA]</scope>
    <source>
        <strain evidence="2 3">CGMCC 1.12333</strain>
    </source>
</reference>
<protein>
    <submittedName>
        <fullName evidence="2">Uncharacterized protein</fullName>
    </submittedName>
</protein>
<dbReference type="Proteomes" id="UP000199138">
    <property type="component" value="Unassembled WGS sequence"/>
</dbReference>
<evidence type="ECO:0000313" key="2">
    <source>
        <dbReference type="EMBL" id="SFU37455.1"/>
    </source>
</evidence>
<dbReference type="AlphaFoldDB" id="A0A1I7FMT0"/>
<name>A0A1I7FMT0_9FLAO</name>
<gene>
    <name evidence="2" type="ORF">SAMN05216480_10236</name>
</gene>
<keyword evidence="1" id="KW-1133">Transmembrane helix</keyword>
<evidence type="ECO:0000256" key="1">
    <source>
        <dbReference type="SAM" id="Phobius"/>
    </source>
</evidence>
<evidence type="ECO:0000313" key="3">
    <source>
        <dbReference type="Proteomes" id="UP000199138"/>
    </source>
</evidence>
<sequence>MCLFGGVFKVFFKIIGNGGHEHAFVGLLYAQGIHFGEPHKLGKNAKNRFYGARAFGFHVAALFVIPFLNKKTYKALTVLFLVICIPIVFFQFNPIDTSTFPNDVKVLKVQGSYQQVVREQQNMKTLMEERDTVWVEDRFIFRRILK</sequence>
<dbReference type="EMBL" id="FPBK01000002">
    <property type="protein sequence ID" value="SFU37455.1"/>
    <property type="molecule type" value="Genomic_DNA"/>
</dbReference>
<organism evidence="2 3">
    <name type="scientific">Pustulibacterium marinum</name>
    <dbReference type="NCBI Taxonomy" id="1224947"/>
    <lineage>
        <taxon>Bacteria</taxon>
        <taxon>Pseudomonadati</taxon>
        <taxon>Bacteroidota</taxon>
        <taxon>Flavobacteriia</taxon>
        <taxon>Flavobacteriales</taxon>
        <taxon>Flavobacteriaceae</taxon>
        <taxon>Pustulibacterium</taxon>
    </lineage>
</organism>
<dbReference type="STRING" id="1224947.SAMN05216480_10236"/>
<keyword evidence="1" id="KW-0472">Membrane</keyword>
<feature type="transmembrane region" description="Helical" evidence="1">
    <location>
        <begin position="50"/>
        <end position="68"/>
    </location>
</feature>